<feature type="compositionally biased region" description="Low complexity" evidence="4">
    <location>
        <begin position="485"/>
        <end position="499"/>
    </location>
</feature>
<dbReference type="InterPro" id="IPR011993">
    <property type="entry name" value="PH-like_dom_sf"/>
</dbReference>
<dbReference type="InterPro" id="IPR012966">
    <property type="entry name" value="AHD"/>
</dbReference>
<keyword evidence="7" id="KW-1185">Reference proteome</keyword>
<feature type="compositionally biased region" description="Acidic residues" evidence="4">
    <location>
        <begin position="500"/>
        <end position="517"/>
    </location>
</feature>
<dbReference type="Pfam" id="PF00169">
    <property type="entry name" value="PH"/>
    <property type="match status" value="1"/>
</dbReference>
<keyword evidence="2" id="KW-0131">Cell cycle</keyword>
<evidence type="ECO:0000259" key="5">
    <source>
        <dbReference type="PROSITE" id="PS50003"/>
    </source>
</evidence>
<feature type="coiled-coil region" evidence="3">
    <location>
        <begin position="1209"/>
        <end position="1237"/>
    </location>
</feature>
<accession>A0A8H6K6A4</accession>
<feature type="compositionally biased region" description="Basic and acidic residues" evidence="4">
    <location>
        <begin position="710"/>
        <end position="730"/>
    </location>
</feature>
<dbReference type="OrthoDB" id="2123378at2759"/>
<evidence type="ECO:0000313" key="7">
    <source>
        <dbReference type="Proteomes" id="UP000639643"/>
    </source>
</evidence>
<organism evidence="6 7">
    <name type="scientific">Colletotrichum musicola</name>
    <dbReference type="NCBI Taxonomy" id="2175873"/>
    <lineage>
        <taxon>Eukaryota</taxon>
        <taxon>Fungi</taxon>
        <taxon>Dikarya</taxon>
        <taxon>Ascomycota</taxon>
        <taxon>Pezizomycotina</taxon>
        <taxon>Sordariomycetes</taxon>
        <taxon>Hypocreomycetidae</taxon>
        <taxon>Glomerellales</taxon>
        <taxon>Glomerellaceae</taxon>
        <taxon>Colletotrichum</taxon>
        <taxon>Colletotrichum orchidearum species complex</taxon>
    </lineage>
</organism>
<feature type="compositionally biased region" description="Basic and acidic residues" evidence="4">
    <location>
        <begin position="449"/>
        <end position="472"/>
    </location>
</feature>
<feature type="compositionally biased region" description="Polar residues" evidence="4">
    <location>
        <begin position="435"/>
        <end position="444"/>
    </location>
</feature>
<feature type="compositionally biased region" description="Polar residues" evidence="4">
    <location>
        <begin position="995"/>
        <end position="1004"/>
    </location>
</feature>
<comment type="caution">
    <text evidence="6">The sequence shown here is derived from an EMBL/GenBank/DDBJ whole genome shotgun (WGS) entry which is preliminary data.</text>
</comment>
<dbReference type="InterPro" id="IPR001849">
    <property type="entry name" value="PH_domain"/>
</dbReference>
<gene>
    <name evidence="6" type="ORF">CMUS01_09924</name>
</gene>
<keyword evidence="3" id="KW-0175">Coiled coil</keyword>
<feature type="compositionally biased region" description="Acidic residues" evidence="4">
    <location>
        <begin position="574"/>
        <end position="591"/>
    </location>
</feature>
<dbReference type="InterPro" id="IPR052007">
    <property type="entry name" value="Bud4"/>
</dbReference>
<evidence type="ECO:0000256" key="2">
    <source>
        <dbReference type="ARBA" id="ARBA00023306"/>
    </source>
</evidence>
<feature type="compositionally biased region" description="Low complexity" evidence="4">
    <location>
        <begin position="231"/>
        <end position="242"/>
    </location>
</feature>
<feature type="compositionally biased region" description="Low complexity" evidence="4">
    <location>
        <begin position="781"/>
        <end position="792"/>
    </location>
</feature>
<feature type="compositionally biased region" description="Basic and acidic residues" evidence="4">
    <location>
        <begin position="346"/>
        <end position="357"/>
    </location>
</feature>
<dbReference type="FunFam" id="2.30.29.30:FF:000311">
    <property type="entry name" value="GTP binding protein (Bud4)"/>
    <property type="match status" value="1"/>
</dbReference>
<feature type="compositionally biased region" description="Basic and acidic residues" evidence="4">
    <location>
        <begin position="316"/>
        <end position="326"/>
    </location>
</feature>
<keyword evidence="1" id="KW-0132">Cell division</keyword>
<feature type="compositionally biased region" description="Basic and acidic residues" evidence="4">
    <location>
        <begin position="1022"/>
        <end position="1031"/>
    </location>
</feature>
<evidence type="ECO:0000256" key="4">
    <source>
        <dbReference type="SAM" id="MobiDB-lite"/>
    </source>
</evidence>
<feature type="compositionally biased region" description="Acidic residues" evidence="4">
    <location>
        <begin position="696"/>
        <end position="708"/>
    </location>
</feature>
<sequence length="1521" mass="168893">MASSEEPVHPLRISKGSTGSSGSPPPKPSPGVPRALSELSPSDHRRNSPSFKQPSKKMTLNTDSSPFQSSPLETATSPRLFWQKRNLDSISTENSNLYAGRHGSPSPTRRTSIERLQKASRVKNSNILALEQKQEYDPTRVPQIERPLANYQGSAYGTSGTQTIINGLRSSDSLNRGFGHQRNNSSKSSSIPIFTTPTASPTKASAGSTPMPATASSPPKSPGKEGASPMKSSLSRSNFKSSFDPETGTWSADTSFDDRELPSGKSLHRHAKSVTFDAAPPQINEYEMATPDISSIGSNSREGSFESMDDEGDDDEHYHLGDHDIGEDSFDASLEDTDKTPVVGPDDWRQSADRMEDPFESSPMPEAVPPRAGSRMEHVRSDSSTSDHRPLPPLPGMGGSPLSRSDSRGSPGLSATAERMLGAHRSLPSPPPAATSKSEIQSIGNGKMSLEERLKLMMLSDDHKSASEQQRERRLRRGAQRDRFQSPSSETETAESSMIEAEEDDTIGDISALEDYELPSRITRESILRRVNTGENTQDGEYFSSPAPSSSPERPSPERRLPLPMDPDVPIPSTEDDSILEDEISDLEDEGSVIIHRDDDTDADTDSITDFYARSELDENESDSASHYSDGPARVPEVTQVDEEILTPRAASPMQAMQDFQSFDIASEIRPLELKSDKTGGGSDHSSPIASPTEAPLEEPTPEPEPVVEPEVKKEPTPEPEPEKKVESLPDLKSSLPEMKDGGKDNEFSRGLQSFMLPPPPEPSAADLEDLQPPPKMTDLPAQARPTTPQQPLSKPEYDGSGWGEPDDEYDYDEPGTPESVIHRPMPDSEEDESIFEEPLPEPIEEEPLESPAIPERQATIKASGSKLKTRPSNTPSDIIAMREARRQVSREVPDIPPIPERHRNRLSRDLTGEPDIGEEEFVAQRHPSFKKRSLTLDLDFGLSLDQDFDRVIEQQKVAFSQQLHEVHEASRITSPTRQASKSATANRRIIAAETESQNANIKSRNQRGYLMRQNTKLVTASDKESDDLWKTRSAGNSPVKTDRPQSWTVEPWNGRPRQKSIRRRANTSGPAPPLPGQESNAQTLNPLAEEDLNPELATEESGERGRLFVKVTGVKDLDLPIPRNERTWFSLTLDNGVHCVTTAWLELARNAPIGQEFELVVPNDLEFQLTLNVKLEKPLPKKVVVQSPTKAVKPKTSTFSRVFASPKKRKEMELRAREEEERVAAQQREAQARQMKVAPTAWDLLSPLAAEDGSFARSYVCLKEHESRCYGRPYVVDVACFNEWATEEAAFASSVKSKRGNTAVVRRAPYKIGKLELQLLFVPRPKGATEDDMPKSMNSCIRELKAAEERLAKNWEGHLSQQGGDCPYWRRRYFKLVGTKLTAYHEATRQPRATINLANAKRLIDDRRALTEKETTGKNGRRRRSAFAEEEEGYMFVEEGFRIRFNNGEIIDFYADTAEDKEGWMEALTDVVGRDGGSDDDSTGPRKSGKWCDLILKREEALRRRAEGRRVHSRTKSTFN</sequence>
<feature type="region of interest" description="Disordered" evidence="4">
    <location>
        <begin position="995"/>
        <end position="1082"/>
    </location>
</feature>
<feature type="domain" description="PH" evidence="5">
    <location>
        <begin position="1353"/>
        <end position="1474"/>
    </location>
</feature>
<dbReference type="SMART" id="SM00233">
    <property type="entry name" value="PH"/>
    <property type="match status" value="1"/>
</dbReference>
<feature type="compositionally biased region" description="Polar residues" evidence="4">
    <location>
        <begin position="1034"/>
        <end position="1049"/>
    </location>
</feature>
<evidence type="ECO:0000256" key="3">
    <source>
        <dbReference type="SAM" id="Coils"/>
    </source>
</evidence>
<feature type="compositionally biased region" description="Acidic residues" evidence="4">
    <location>
        <begin position="828"/>
        <end position="849"/>
    </location>
</feature>
<feature type="compositionally biased region" description="Polar residues" evidence="4">
    <location>
        <begin position="151"/>
        <end position="174"/>
    </location>
</feature>
<feature type="compositionally biased region" description="Basic and acidic residues" evidence="4">
    <location>
        <begin position="374"/>
        <end position="390"/>
    </location>
</feature>
<dbReference type="Pfam" id="PF08174">
    <property type="entry name" value="Anillin"/>
    <property type="match status" value="1"/>
</dbReference>
<dbReference type="GO" id="GO:0005525">
    <property type="term" value="F:GTP binding"/>
    <property type="evidence" value="ECO:0007669"/>
    <property type="project" value="TreeGrafter"/>
</dbReference>
<feature type="region of interest" description="Disordered" evidence="4">
    <location>
        <begin position="1"/>
        <end position="875"/>
    </location>
</feature>
<dbReference type="Gene3D" id="2.30.29.30">
    <property type="entry name" value="Pleckstrin-homology domain (PH domain)/Phosphotyrosine-binding domain (PTB)"/>
    <property type="match status" value="1"/>
</dbReference>
<feature type="compositionally biased region" description="Basic and acidic residues" evidence="4">
    <location>
        <begin position="738"/>
        <end position="748"/>
    </location>
</feature>
<dbReference type="CDD" id="cd13278">
    <property type="entry name" value="PH_Bud4"/>
    <property type="match status" value="1"/>
</dbReference>
<reference evidence="6" key="1">
    <citation type="journal article" date="2020" name="Phytopathology">
        <title>Genome Sequence Resources of Colletotrichum truncatum, C. plurivorum, C. musicola, and C. sojae: Four Species Pathogenic to Soybean (Glycine max).</title>
        <authorList>
            <person name="Rogerio F."/>
            <person name="Boufleur T.R."/>
            <person name="Ciampi-Guillardi M."/>
            <person name="Sukno S.A."/>
            <person name="Thon M.R."/>
            <person name="Massola Junior N.S."/>
            <person name="Baroncelli R."/>
        </authorList>
    </citation>
    <scope>NUCLEOTIDE SEQUENCE</scope>
    <source>
        <strain evidence="6">LFN0074</strain>
    </source>
</reference>
<feature type="compositionally biased region" description="Low complexity" evidence="4">
    <location>
        <begin position="544"/>
        <end position="553"/>
    </location>
</feature>
<feature type="compositionally biased region" description="Basic residues" evidence="4">
    <location>
        <begin position="1057"/>
        <end position="1066"/>
    </location>
</feature>
<protein>
    <submittedName>
        <fullName evidence="6">GTP binding protein</fullName>
    </submittedName>
</protein>
<dbReference type="GO" id="GO:0051301">
    <property type="term" value="P:cell division"/>
    <property type="evidence" value="ECO:0007669"/>
    <property type="project" value="UniProtKB-KW"/>
</dbReference>
<dbReference type="Proteomes" id="UP000639643">
    <property type="component" value="Unassembled WGS sequence"/>
</dbReference>
<feature type="compositionally biased region" description="Acidic residues" evidence="4">
    <location>
        <begin position="805"/>
        <end position="816"/>
    </location>
</feature>
<proteinExistence type="predicted"/>
<dbReference type="PANTHER" id="PTHR36100:SF1">
    <property type="entry name" value="BUD SITE SELECTION PROTEIN 4"/>
    <property type="match status" value="1"/>
</dbReference>
<name>A0A8H6K6A4_9PEZI</name>
<feature type="compositionally biased region" description="Polar residues" evidence="4">
    <location>
        <begin position="48"/>
        <end position="77"/>
    </location>
</feature>
<feature type="compositionally biased region" description="Polar residues" evidence="4">
    <location>
        <begin position="181"/>
        <end position="193"/>
    </location>
</feature>
<dbReference type="PANTHER" id="PTHR36100">
    <property type="entry name" value="BUD SITE SELECTION PROTEIN 4"/>
    <property type="match status" value="1"/>
</dbReference>
<feature type="compositionally biased region" description="Polar residues" evidence="4">
    <location>
        <begin position="88"/>
        <end position="97"/>
    </location>
</feature>
<evidence type="ECO:0000256" key="1">
    <source>
        <dbReference type="ARBA" id="ARBA00022618"/>
    </source>
</evidence>
<dbReference type="EMBL" id="WIGM01000439">
    <property type="protein sequence ID" value="KAF6825173.1"/>
    <property type="molecule type" value="Genomic_DNA"/>
</dbReference>
<evidence type="ECO:0000313" key="6">
    <source>
        <dbReference type="EMBL" id="KAF6825173.1"/>
    </source>
</evidence>
<feature type="compositionally biased region" description="Low complexity" evidence="4">
    <location>
        <begin position="195"/>
        <end position="218"/>
    </location>
</feature>
<dbReference type="SUPFAM" id="SSF50729">
    <property type="entry name" value="PH domain-like"/>
    <property type="match status" value="1"/>
</dbReference>
<feature type="compositionally biased region" description="Polar residues" evidence="4">
    <location>
        <begin position="292"/>
        <end position="302"/>
    </location>
</feature>
<dbReference type="PROSITE" id="PS50003">
    <property type="entry name" value="PH_DOMAIN"/>
    <property type="match status" value="1"/>
</dbReference>